<accession>A0AAE0DKL8</accession>
<evidence type="ECO:0000313" key="1">
    <source>
        <dbReference type="EMBL" id="KAK3172735.1"/>
    </source>
</evidence>
<dbReference type="Proteomes" id="UP001276659">
    <property type="component" value="Unassembled WGS sequence"/>
</dbReference>
<protein>
    <submittedName>
        <fullName evidence="1">Uncharacterized protein</fullName>
    </submittedName>
</protein>
<sequence>MTARPQLPPFQAQQLRILHQVQLRLPLMRFPQLQHLRPGQTIRRLALGLKDIVRQIHSPPIAETPNNETLFQIFAPVGTPNSLGTHDNDEGGWQTWQGGGCYCINDNFCCDVDAAVPVSISQNFWEQVEEDGQGGNVVAFYQALKGACTCSGANDATYKSDVDIGYVERSHQSKHGRFQGIAEKKDRRDVVAKAGSSRAKLEATRILIPRADHSSEWNQYAPSGIKYWNPFAQQDQNVPDSAAMCNADFDASYKFDEGNDSLTAGAVYGQFKALLQGLSIQVNRGTYYSSLVIGKDPSQIDCDFNNNFSPADGVIVADANDRGEPPTQAPAHWSNII</sequence>
<dbReference type="AlphaFoldDB" id="A0AAE0DKL8"/>
<reference evidence="1" key="1">
    <citation type="submission" date="2022-11" db="EMBL/GenBank/DDBJ databases">
        <title>Chromosomal genome sequence assembly and mating type (MAT) locus characterization of the leprose asexual lichenized fungus Lepraria neglecta (Nyl.) Erichsen.</title>
        <authorList>
            <person name="Allen J.L."/>
            <person name="Pfeffer B."/>
        </authorList>
    </citation>
    <scope>NUCLEOTIDE SEQUENCE</scope>
    <source>
        <strain evidence="1">Allen 5258</strain>
    </source>
</reference>
<evidence type="ECO:0000313" key="2">
    <source>
        <dbReference type="Proteomes" id="UP001276659"/>
    </source>
</evidence>
<dbReference type="EMBL" id="JASNWA010000007">
    <property type="protein sequence ID" value="KAK3172735.1"/>
    <property type="molecule type" value="Genomic_DNA"/>
</dbReference>
<keyword evidence="2" id="KW-1185">Reference proteome</keyword>
<gene>
    <name evidence="1" type="ORF">OEA41_006059</name>
</gene>
<comment type="caution">
    <text evidence="1">The sequence shown here is derived from an EMBL/GenBank/DDBJ whole genome shotgun (WGS) entry which is preliminary data.</text>
</comment>
<name>A0AAE0DKL8_9LECA</name>
<organism evidence="1 2">
    <name type="scientific">Lepraria neglecta</name>
    <dbReference type="NCBI Taxonomy" id="209136"/>
    <lineage>
        <taxon>Eukaryota</taxon>
        <taxon>Fungi</taxon>
        <taxon>Dikarya</taxon>
        <taxon>Ascomycota</taxon>
        <taxon>Pezizomycotina</taxon>
        <taxon>Lecanoromycetes</taxon>
        <taxon>OSLEUM clade</taxon>
        <taxon>Lecanoromycetidae</taxon>
        <taxon>Lecanorales</taxon>
        <taxon>Lecanorineae</taxon>
        <taxon>Stereocaulaceae</taxon>
        <taxon>Lepraria</taxon>
    </lineage>
</organism>
<proteinExistence type="predicted"/>